<evidence type="ECO:0000313" key="11">
    <source>
        <dbReference type="Proteomes" id="UP000033858"/>
    </source>
</evidence>
<name>A0A0G0WN05_9BACT</name>
<proteinExistence type="inferred from homology"/>
<dbReference type="GO" id="GO:0009306">
    <property type="term" value="P:protein secretion"/>
    <property type="evidence" value="ECO:0007669"/>
    <property type="project" value="UniProtKB-UniRule"/>
</dbReference>
<gene>
    <name evidence="10" type="ORF">UU32_C0031G0003</name>
</gene>
<keyword evidence="4 9" id="KW-0812">Transmembrane</keyword>
<protein>
    <recommendedName>
        <fullName evidence="9">Protein-export membrane protein SecG</fullName>
    </recommendedName>
</protein>
<reference evidence="10 11" key="1">
    <citation type="journal article" date="2015" name="Nature">
        <title>rRNA introns, odd ribosomes, and small enigmatic genomes across a large radiation of phyla.</title>
        <authorList>
            <person name="Brown C.T."/>
            <person name="Hug L.A."/>
            <person name="Thomas B.C."/>
            <person name="Sharon I."/>
            <person name="Castelle C.J."/>
            <person name="Singh A."/>
            <person name="Wilkins M.J."/>
            <person name="Williams K.H."/>
            <person name="Banfield J.F."/>
        </authorList>
    </citation>
    <scope>NUCLEOTIDE SEQUENCE [LARGE SCALE GENOMIC DNA]</scope>
</reference>
<comment type="similarity">
    <text evidence="2 9">Belongs to the SecG family.</text>
</comment>
<dbReference type="Pfam" id="PF03840">
    <property type="entry name" value="SecG"/>
    <property type="match status" value="1"/>
</dbReference>
<evidence type="ECO:0000256" key="3">
    <source>
        <dbReference type="ARBA" id="ARBA00022448"/>
    </source>
</evidence>
<evidence type="ECO:0000256" key="7">
    <source>
        <dbReference type="ARBA" id="ARBA00023010"/>
    </source>
</evidence>
<feature type="transmembrane region" description="Helical" evidence="9">
    <location>
        <begin position="45"/>
        <end position="66"/>
    </location>
</feature>
<comment type="function">
    <text evidence="9">Involved in protein export. Participates in an early event of protein translocation.</text>
</comment>
<evidence type="ECO:0000256" key="8">
    <source>
        <dbReference type="ARBA" id="ARBA00023136"/>
    </source>
</evidence>
<comment type="subcellular location">
    <subcellularLocation>
        <location evidence="9">Cell membrane</location>
        <topology evidence="9">Multi-pass membrane protein</topology>
    </subcellularLocation>
    <subcellularLocation>
        <location evidence="1">Membrane</location>
        <topology evidence="1">Multi-pass membrane protein</topology>
    </subcellularLocation>
</comment>
<evidence type="ECO:0000256" key="1">
    <source>
        <dbReference type="ARBA" id="ARBA00004141"/>
    </source>
</evidence>
<dbReference type="NCBIfam" id="TIGR00810">
    <property type="entry name" value="secG"/>
    <property type="match status" value="1"/>
</dbReference>
<evidence type="ECO:0000256" key="9">
    <source>
        <dbReference type="RuleBase" id="RU365087"/>
    </source>
</evidence>
<keyword evidence="6 9" id="KW-1133">Transmembrane helix</keyword>
<dbReference type="AlphaFoldDB" id="A0A0G0WN05"/>
<sequence>MNQALVIIQTILSVAIIALILIQARGTGFGRGSSTSFTRRGVEKLTFRLTIISVAAFIVVSILRFLV</sequence>
<dbReference type="GO" id="GO:0015450">
    <property type="term" value="F:protein-transporting ATPase activity"/>
    <property type="evidence" value="ECO:0007669"/>
    <property type="project" value="UniProtKB-UniRule"/>
</dbReference>
<feature type="transmembrane region" description="Helical" evidence="9">
    <location>
        <begin position="6"/>
        <end position="24"/>
    </location>
</feature>
<evidence type="ECO:0000313" key="10">
    <source>
        <dbReference type="EMBL" id="KKR85830.1"/>
    </source>
</evidence>
<comment type="caution">
    <text evidence="10">The sequence shown here is derived from an EMBL/GenBank/DDBJ whole genome shotgun (WGS) entry which is preliminary data.</text>
</comment>
<keyword evidence="3 9" id="KW-0813">Transport</keyword>
<keyword evidence="5 9" id="KW-0653">Protein transport</keyword>
<dbReference type="GO" id="GO:0005886">
    <property type="term" value="C:plasma membrane"/>
    <property type="evidence" value="ECO:0007669"/>
    <property type="project" value="UniProtKB-SubCell"/>
</dbReference>
<keyword evidence="9" id="KW-1003">Cell membrane</keyword>
<evidence type="ECO:0000256" key="6">
    <source>
        <dbReference type="ARBA" id="ARBA00022989"/>
    </source>
</evidence>
<evidence type="ECO:0000256" key="4">
    <source>
        <dbReference type="ARBA" id="ARBA00022692"/>
    </source>
</evidence>
<organism evidence="10 11">
    <name type="scientific">Candidatus Woesebacteria bacterium GW2011_GWB1_41_10</name>
    <dbReference type="NCBI Taxonomy" id="1618577"/>
    <lineage>
        <taxon>Bacteria</taxon>
        <taxon>Candidatus Woeseibacteriota</taxon>
    </lineage>
</organism>
<dbReference type="EMBL" id="LCAE01000031">
    <property type="protein sequence ID" value="KKR85830.1"/>
    <property type="molecule type" value="Genomic_DNA"/>
</dbReference>
<evidence type="ECO:0000256" key="5">
    <source>
        <dbReference type="ARBA" id="ARBA00022927"/>
    </source>
</evidence>
<keyword evidence="7 9" id="KW-0811">Translocation</keyword>
<dbReference type="Proteomes" id="UP000033858">
    <property type="component" value="Unassembled WGS sequence"/>
</dbReference>
<dbReference type="InterPro" id="IPR004692">
    <property type="entry name" value="SecG"/>
</dbReference>
<accession>A0A0G0WN05</accession>
<evidence type="ECO:0000256" key="2">
    <source>
        <dbReference type="ARBA" id="ARBA00008445"/>
    </source>
</evidence>
<keyword evidence="8 9" id="KW-0472">Membrane</keyword>